<protein>
    <submittedName>
        <fullName evidence="5">Lrp/AsnC family transcriptional regulator</fullName>
    </submittedName>
</protein>
<dbReference type="PRINTS" id="PR00033">
    <property type="entry name" value="HTHASNC"/>
</dbReference>
<sequence length="180" mass="20650">MSIPIFGKKTTMSFTPDQIDMCIMDILQEDARTTNKEIAARLGKSVTSIFERVKRLEAEGYILRYIAVLNKNKLGKNLVAWTSVTLKEHGHDRLLAFEQQIDTFPEVMECYKMNGQFDYLIKVLVADMEAYELFNLTKLSKLENISKIRSLFALAETKQEVELNLKTGLPLKLQQKNKGI</sequence>
<evidence type="ECO:0000313" key="5">
    <source>
        <dbReference type="EMBL" id="SEB02328.1"/>
    </source>
</evidence>
<evidence type="ECO:0000256" key="3">
    <source>
        <dbReference type="ARBA" id="ARBA00023163"/>
    </source>
</evidence>
<proteinExistence type="predicted"/>
<accession>A0A1H4G088</accession>
<evidence type="ECO:0000256" key="2">
    <source>
        <dbReference type="ARBA" id="ARBA00023125"/>
    </source>
</evidence>
<dbReference type="GO" id="GO:0043565">
    <property type="term" value="F:sequence-specific DNA binding"/>
    <property type="evidence" value="ECO:0007669"/>
    <property type="project" value="InterPro"/>
</dbReference>
<dbReference type="PROSITE" id="PS50956">
    <property type="entry name" value="HTH_ASNC_2"/>
    <property type="match status" value="1"/>
</dbReference>
<keyword evidence="3" id="KW-0804">Transcription</keyword>
<organism evidence="5 6">
    <name type="scientific">Chitinophaga terrae</name>
    <name type="common">ex Kim and Jung 2007</name>
    <dbReference type="NCBI Taxonomy" id="408074"/>
    <lineage>
        <taxon>Bacteria</taxon>
        <taxon>Pseudomonadati</taxon>
        <taxon>Bacteroidota</taxon>
        <taxon>Chitinophagia</taxon>
        <taxon>Chitinophagales</taxon>
        <taxon>Chitinophagaceae</taxon>
        <taxon>Chitinophaga</taxon>
    </lineage>
</organism>
<dbReference type="Pfam" id="PF01037">
    <property type="entry name" value="AsnC_trans_reg"/>
    <property type="match status" value="1"/>
</dbReference>
<evidence type="ECO:0000313" key="6">
    <source>
        <dbReference type="Proteomes" id="UP000199656"/>
    </source>
</evidence>
<dbReference type="SMART" id="SM00344">
    <property type="entry name" value="HTH_ASNC"/>
    <property type="match status" value="1"/>
</dbReference>
<reference evidence="6" key="1">
    <citation type="submission" date="2016-10" db="EMBL/GenBank/DDBJ databases">
        <authorList>
            <person name="Varghese N."/>
            <person name="Submissions S."/>
        </authorList>
    </citation>
    <scope>NUCLEOTIDE SEQUENCE [LARGE SCALE GENOMIC DNA]</scope>
    <source>
        <strain evidence="6">DSM 23920</strain>
    </source>
</reference>
<keyword evidence="2" id="KW-0238">DNA-binding</keyword>
<dbReference type="InterPro" id="IPR036390">
    <property type="entry name" value="WH_DNA-bd_sf"/>
</dbReference>
<dbReference type="Pfam" id="PF13412">
    <property type="entry name" value="HTH_24"/>
    <property type="match status" value="1"/>
</dbReference>
<gene>
    <name evidence="5" type="ORF">SAMN05660909_04774</name>
</gene>
<dbReference type="InterPro" id="IPR036388">
    <property type="entry name" value="WH-like_DNA-bd_sf"/>
</dbReference>
<dbReference type="GO" id="GO:0043200">
    <property type="term" value="P:response to amino acid"/>
    <property type="evidence" value="ECO:0007669"/>
    <property type="project" value="TreeGrafter"/>
</dbReference>
<dbReference type="SUPFAM" id="SSF54909">
    <property type="entry name" value="Dimeric alpha+beta barrel"/>
    <property type="match status" value="1"/>
</dbReference>
<evidence type="ECO:0000259" key="4">
    <source>
        <dbReference type="PROSITE" id="PS50956"/>
    </source>
</evidence>
<dbReference type="SUPFAM" id="SSF46785">
    <property type="entry name" value="Winged helix' DNA-binding domain"/>
    <property type="match status" value="1"/>
</dbReference>
<dbReference type="Gene3D" id="1.10.10.10">
    <property type="entry name" value="Winged helix-like DNA-binding domain superfamily/Winged helix DNA-binding domain"/>
    <property type="match status" value="1"/>
</dbReference>
<dbReference type="Proteomes" id="UP000199656">
    <property type="component" value="Unassembled WGS sequence"/>
</dbReference>
<name>A0A1H4G088_9BACT</name>
<dbReference type="Gene3D" id="3.30.70.920">
    <property type="match status" value="1"/>
</dbReference>
<dbReference type="InterPro" id="IPR019887">
    <property type="entry name" value="Tscrpt_reg_AsnC/Lrp_C"/>
</dbReference>
<dbReference type="PANTHER" id="PTHR30154">
    <property type="entry name" value="LEUCINE-RESPONSIVE REGULATORY PROTEIN"/>
    <property type="match status" value="1"/>
</dbReference>
<keyword evidence="1" id="KW-0805">Transcription regulation</keyword>
<keyword evidence="6" id="KW-1185">Reference proteome</keyword>
<dbReference type="GO" id="GO:0005829">
    <property type="term" value="C:cytosol"/>
    <property type="evidence" value="ECO:0007669"/>
    <property type="project" value="TreeGrafter"/>
</dbReference>
<dbReference type="InterPro" id="IPR019888">
    <property type="entry name" value="Tscrpt_reg_AsnC-like"/>
</dbReference>
<dbReference type="STRING" id="408074.SAMN05660909_04774"/>
<dbReference type="InterPro" id="IPR000485">
    <property type="entry name" value="AsnC-type_HTH_dom"/>
</dbReference>
<dbReference type="PANTHER" id="PTHR30154:SF34">
    <property type="entry name" value="TRANSCRIPTIONAL REGULATOR AZLB"/>
    <property type="match status" value="1"/>
</dbReference>
<feature type="domain" description="HTH asnC-type" evidence="4">
    <location>
        <begin position="16"/>
        <end position="77"/>
    </location>
</feature>
<dbReference type="InterPro" id="IPR011008">
    <property type="entry name" value="Dimeric_a/b-barrel"/>
</dbReference>
<evidence type="ECO:0000256" key="1">
    <source>
        <dbReference type="ARBA" id="ARBA00023015"/>
    </source>
</evidence>
<dbReference type="EMBL" id="FNRL01000030">
    <property type="protein sequence ID" value="SEB02328.1"/>
    <property type="molecule type" value="Genomic_DNA"/>
</dbReference>
<dbReference type="AlphaFoldDB" id="A0A1H4G088"/>